<feature type="non-terminal residue" evidence="1">
    <location>
        <position position="57"/>
    </location>
</feature>
<keyword evidence="2" id="KW-1185">Reference proteome</keyword>
<reference evidence="1 2" key="1">
    <citation type="submission" date="2020-04" db="EMBL/GenBank/DDBJ databases">
        <title>Perkinsus olseni comparative genomics.</title>
        <authorList>
            <person name="Bogema D.R."/>
        </authorList>
    </citation>
    <scope>NUCLEOTIDE SEQUENCE [LARGE SCALE GENOMIC DNA]</scope>
    <source>
        <strain evidence="1 2">ATCC PRA-207</strain>
    </source>
</reference>
<protein>
    <submittedName>
        <fullName evidence="1">Uncharacterized protein</fullName>
    </submittedName>
</protein>
<proteinExistence type="predicted"/>
<organism evidence="1 2">
    <name type="scientific">Perkinsus olseni</name>
    <name type="common">Perkinsus atlanticus</name>
    <dbReference type="NCBI Taxonomy" id="32597"/>
    <lineage>
        <taxon>Eukaryota</taxon>
        <taxon>Sar</taxon>
        <taxon>Alveolata</taxon>
        <taxon>Perkinsozoa</taxon>
        <taxon>Perkinsea</taxon>
        <taxon>Perkinsida</taxon>
        <taxon>Perkinsidae</taxon>
        <taxon>Perkinsus</taxon>
    </lineage>
</organism>
<evidence type="ECO:0000313" key="2">
    <source>
        <dbReference type="Proteomes" id="UP000553632"/>
    </source>
</evidence>
<feature type="non-terminal residue" evidence="1">
    <location>
        <position position="1"/>
    </location>
</feature>
<dbReference type="AlphaFoldDB" id="A0A7J6RXD4"/>
<dbReference type="Proteomes" id="UP000553632">
    <property type="component" value="Unassembled WGS sequence"/>
</dbReference>
<accession>A0A7J6RXD4</accession>
<comment type="caution">
    <text evidence="1">The sequence shown here is derived from an EMBL/GenBank/DDBJ whole genome shotgun (WGS) entry which is preliminary data.</text>
</comment>
<gene>
    <name evidence="1" type="ORF">FOZ63_005039</name>
</gene>
<evidence type="ECO:0000313" key="1">
    <source>
        <dbReference type="EMBL" id="KAF4725408.1"/>
    </source>
</evidence>
<dbReference type="EMBL" id="JABANO010022288">
    <property type="protein sequence ID" value="KAF4725408.1"/>
    <property type="molecule type" value="Genomic_DNA"/>
</dbReference>
<name>A0A7J6RXD4_PEROL</name>
<sequence>VVVSLTRRSAGLPSTLYDGISSILLFAPRLNSPRYAQSYELRAATPSQLTARVLMSP</sequence>